<accession>A0A415GA88</accession>
<keyword evidence="1" id="KW-0378">Hydrolase</keyword>
<evidence type="ECO:0000313" key="2">
    <source>
        <dbReference type="Proteomes" id="UP000283497"/>
    </source>
</evidence>
<reference evidence="1 2" key="1">
    <citation type="submission" date="2018-08" db="EMBL/GenBank/DDBJ databases">
        <title>A genome reference for cultivated species of the human gut microbiota.</title>
        <authorList>
            <person name="Zou Y."/>
            <person name="Xue W."/>
            <person name="Luo G."/>
        </authorList>
    </citation>
    <scope>NUCLEOTIDE SEQUENCE [LARGE SCALE GENOMIC DNA]</scope>
    <source>
        <strain evidence="1 2">AF45-14BH</strain>
    </source>
</reference>
<protein>
    <submittedName>
        <fullName evidence="1">HNH endonuclease</fullName>
    </submittedName>
</protein>
<proteinExistence type="predicted"/>
<gene>
    <name evidence="1" type="ORF">DW068_02160</name>
</gene>
<dbReference type="RefSeq" id="WP_118313982.1">
    <property type="nucleotide sequence ID" value="NZ_QRNJ01000005.1"/>
</dbReference>
<keyword evidence="1" id="KW-0540">Nuclease</keyword>
<dbReference type="GO" id="GO:0004519">
    <property type="term" value="F:endonuclease activity"/>
    <property type="evidence" value="ECO:0007669"/>
    <property type="project" value="UniProtKB-KW"/>
</dbReference>
<name>A0A415GA88_9FIRM</name>
<organism evidence="1 2">
    <name type="scientific">Anaerobutyricum hallii</name>
    <dbReference type="NCBI Taxonomy" id="39488"/>
    <lineage>
        <taxon>Bacteria</taxon>
        <taxon>Bacillati</taxon>
        <taxon>Bacillota</taxon>
        <taxon>Clostridia</taxon>
        <taxon>Lachnospirales</taxon>
        <taxon>Lachnospiraceae</taxon>
        <taxon>Anaerobutyricum</taxon>
    </lineage>
</organism>
<dbReference type="AlphaFoldDB" id="A0A415GA88"/>
<dbReference type="Proteomes" id="UP000283497">
    <property type="component" value="Unassembled WGS sequence"/>
</dbReference>
<dbReference type="Pfam" id="PF12639">
    <property type="entry name" value="Colicin-DNase"/>
    <property type="match status" value="1"/>
</dbReference>
<keyword evidence="1" id="KW-0255">Endonuclease</keyword>
<sequence length="254" mass="28381">MGEGDYFAARLALDAVGILPVVGALKYMDSVSYTVKTAGKIADGVDAVHDMGKAAEAIVNSGKTLDNISDATEIVADVTKKAQNVADLTDDYSNFIKKTEKVADSAKDIIHYTNYKTINQVYEGKVFPGTNILFVRKNLDLSDGRHLTGVFPKFKAYVEIQLPDEYIKASFTRQKMYLAKQLKEMAETKLGKKQLKKMFRRKGLKDIKKGIIPNGFVWHHNEEEGLMQLVKETDHVKVRHTGGMSIWGKGYNNE</sequence>
<comment type="caution">
    <text evidence="1">The sequence shown here is derived from an EMBL/GenBank/DDBJ whole genome shotgun (WGS) entry which is preliminary data.</text>
</comment>
<evidence type="ECO:0000313" key="1">
    <source>
        <dbReference type="EMBL" id="RHK41275.1"/>
    </source>
</evidence>
<dbReference type="EMBL" id="QRNJ01000005">
    <property type="protein sequence ID" value="RHK41275.1"/>
    <property type="molecule type" value="Genomic_DNA"/>
</dbReference>